<reference evidence="1 2" key="1">
    <citation type="journal article" date="2022" name="Nat. Genet.">
        <title>Improved pea reference genome and pan-genome highlight genomic features and evolutionary characteristics.</title>
        <authorList>
            <person name="Yang T."/>
            <person name="Liu R."/>
            <person name="Luo Y."/>
            <person name="Hu S."/>
            <person name="Wang D."/>
            <person name="Wang C."/>
            <person name="Pandey M.K."/>
            <person name="Ge S."/>
            <person name="Xu Q."/>
            <person name="Li N."/>
            <person name="Li G."/>
            <person name="Huang Y."/>
            <person name="Saxena R.K."/>
            <person name="Ji Y."/>
            <person name="Li M."/>
            <person name="Yan X."/>
            <person name="He Y."/>
            <person name="Liu Y."/>
            <person name="Wang X."/>
            <person name="Xiang C."/>
            <person name="Varshney R.K."/>
            <person name="Ding H."/>
            <person name="Gao S."/>
            <person name="Zong X."/>
        </authorList>
    </citation>
    <scope>NUCLEOTIDE SEQUENCE [LARGE SCALE GENOMIC DNA]</scope>
    <source>
        <strain evidence="1 2">cv. Zhongwan 6</strain>
    </source>
</reference>
<proteinExistence type="predicted"/>
<evidence type="ECO:0000313" key="1">
    <source>
        <dbReference type="EMBL" id="KAI5424983.1"/>
    </source>
</evidence>
<dbReference type="Proteomes" id="UP001058974">
    <property type="component" value="Chromosome 3"/>
</dbReference>
<accession>A0A9D4XR72</accession>
<protein>
    <submittedName>
        <fullName evidence="1">Uncharacterized protein</fullName>
    </submittedName>
</protein>
<dbReference type="EMBL" id="JAMSHJ010000003">
    <property type="protein sequence ID" value="KAI5424983.1"/>
    <property type="molecule type" value="Genomic_DNA"/>
</dbReference>
<dbReference type="AlphaFoldDB" id="A0A9D4XR72"/>
<gene>
    <name evidence="1" type="ORF">KIW84_030963</name>
</gene>
<sequence>MSRNKAHLVSRLVKLEYSDGQNMIEHLNTFKDEKLVMDYGIDSLLNEELRWRERGFNNQFEANIVDSRGRSENRERGGYGRSQARSKSCIRISCYYGGKPDHKRPECKSLKRDQQAGIVHPDLVNPKKTKEDGTRTEVSSNDENIFLVGDDNYLNVAFDGNTWIVDTEASFHITPHE</sequence>
<comment type="caution">
    <text evidence="1">The sequence shown here is derived from an EMBL/GenBank/DDBJ whole genome shotgun (WGS) entry which is preliminary data.</text>
</comment>
<dbReference type="Gramene" id="Psat03G0096300-T1">
    <property type="protein sequence ID" value="KAI5424983.1"/>
    <property type="gene ID" value="KIW84_030963"/>
</dbReference>
<name>A0A9D4XR72_PEA</name>
<evidence type="ECO:0000313" key="2">
    <source>
        <dbReference type="Proteomes" id="UP001058974"/>
    </source>
</evidence>
<keyword evidence="2" id="KW-1185">Reference proteome</keyword>
<organism evidence="1 2">
    <name type="scientific">Pisum sativum</name>
    <name type="common">Garden pea</name>
    <name type="synonym">Lathyrus oleraceus</name>
    <dbReference type="NCBI Taxonomy" id="3888"/>
    <lineage>
        <taxon>Eukaryota</taxon>
        <taxon>Viridiplantae</taxon>
        <taxon>Streptophyta</taxon>
        <taxon>Embryophyta</taxon>
        <taxon>Tracheophyta</taxon>
        <taxon>Spermatophyta</taxon>
        <taxon>Magnoliopsida</taxon>
        <taxon>eudicotyledons</taxon>
        <taxon>Gunneridae</taxon>
        <taxon>Pentapetalae</taxon>
        <taxon>rosids</taxon>
        <taxon>fabids</taxon>
        <taxon>Fabales</taxon>
        <taxon>Fabaceae</taxon>
        <taxon>Papilionoideae</taxon>
        <taxon>50 kb inversion clade</taxon>
        <taxon>NPAAA clade</taxon>
        <taxon>Hologalegina</taxon>
        <taxon>IRL clade</taxon>
        <taxon>Fabeae</taxon>
        <taxon>Lathyrus</taxon>
    </lineage>
</organism>